<feature type="transmembrane region" description="Helical" evidence="9">
    <location>
        <begin position="811"/>
        <end position="832"/>
    </location>
</feature>
<keyword evidence="7 9" id="KW-1133">Transmembrane helix</keyword>
<keyword evidence="12" id="KW-1185">Reference proteome</keyword>
<feature type="domain" description="Cation-transporting P-type ATPase N-terminal" evidence="10">
    <location>
        <begin position="2"/>
        <end position="75"/>
    </location>
</feature>
<dbReference type="SUPFAM" id="SSF56784">
    <property type="entry name" value="HAD-like"/>
    <property type="match status" value="1"/>
</dbReference>
<evidence type="ECO:0000313" key="12">
    <source>
        <dbReference type="Proteomes" id="UP000825933"/>
    </source>
</evidence>
<feature type="transmembrane region" description="Helical" evidence="9">
    <location>
        <begin position="243"/>
        <end position="263"/>
    </location>
</feature>
<feature type="transmembrane region" description="Helical" evidence="9">
    <location>
        <begin position="78"/>
        <end position="95"/>
    </location>
</feature>
<dbReference type="InterPro" id="IPR023214">
    <property type="entry name" value="HAD_sf"/>
</dbReference>
<evidence type="ECO:0000256" key="7">
    <source>
        <dbReference type="ARBA" id="ARBA00022989"/>
    </source>
</evidence>
<dbReference type="SUPFAM" id="SSF81653">
    <property type="entry name" value="Calcium ATPase, transduction domain A"/>
    <property type="match status" value="1"/>
</dbReference>
<accession>A0A8T5UL67</accession>
<comment type="subcellular location">
    <subcellularLocation>
        <location evidence="1">Cell membrane</location>
        <topology evidence="1">Multi-pass membrane protein</topology>
    </subcellularLocation>
</comment>
<sequence>MKFKTLPPEDIYSELNTSKSGLSPDEVEKRLTEYGLNQIEEVKQKPLILKFVANLYQLLALLLWGASALAFISGTPQLGFAIIAVIIINAIFSFWQEFEAEKAVAALKKILPSTAKVIRQGKEMEVLASQLVPGDILILEEGNNISADARLVEAYQMKVDNSTLTGESKPVRKIADPEENDDESIVSTFNLVLAGTNVSSGSGKAVIFATGINTEFNKIASLTQKVKEEPSPLQNQLARLTQLIAIIAISMGVVLFFLNIYVVKLSLSIAFLFAIGLTVANVPEGLLPTVTLALAASVKKMVGKNALIKRLSSVETLGSTNIICTDKTGTLTKNQMTVRKIWIPYDVIDVTGAGYNPEGDFLQDEGPVCHKDVLELKLLMRSATFANDAKLVSPSKPGENWKIYGDPTEASLLVAARKNGFDWESELKKNPRISELPFDSKRKSMSSIHNVDNKKVAYIKGAPKKIIRLCNEISVEGAPIIFSDEAKEQVINEHDKLAASGLRILGMAYKNLPSDFDDYNPDSVEKDMIFLGMMAMQDPPRPEVLPAVADCHKAGIRIIMITGDYGLTARSIAHEVGIVDNKTCRIVKGKELTTMSDEELKEILKSNEDIIFARAVPEHKMRIASVLEDMDEIVAMTGDGVNDAPALRKADIGVAMGITGTDVAKEASDMVLTDDNFATIVSAIKEGRTIYENIRKFITYIFAHETAEIIPFILLVIFKIPLPITVMQILAIDLGTDTLPALALGMGPSESDVMDRPPRPRNERLLNFGVIWRGYIFLGLIEAALVMSGYFWVLFSGGWTLGQSLPFTDPLYLEATTMVFVGIVTSQIGNLLGCQTTRTSTFKVGVFKNKWIIRGILFEVAVMLSIVYIPYLQGIFGTTTLGIYQWLYVISFIPIMFFAEELRKYIVRRMNK</sequence>
<gene>
    <name evidence="11" type="ORF">K8N75_00975</name>
</gene>
<dbReference type="Pfam" id="PF00689">
    <property type="entry name" value="Cation_ATPase_C"/>
    <property type="match status" value="1"/>
</dbReference>
<dbReference type="SUPFAM" id="SSF81665">
    <property type="entry name" value="Calcium ATPase, transmembrane domain M"/>
    <property type="match status" value="1"/>
</dbReference>
<proteinExistence type="predicted"/>
<keyword evidence="5" id="KW-0067">ATP-binding</keyword>
<dbReference type="GO" id="GO:0005886">
    <property type="term" value="C:plasma membrane"/>
    <property type="evidence" value="ECO:0007669"/>
    <property type="project" value="UniProtKB-SubCell"/>
</dbReference>
<dbReference type="SFLD" id="SFLDS00003">
    <property type="entry name" value="Haloacid_Dehalogenase"/>
    <property type="match status" value="1"/>
</dbReference>
<dbReference type="InterPro" id="IPR004014">
    <property type="entry name" value="ATPase_P-typ_cation-transptr_N"/>
</dbReference>
<comment type="caution">
    <text evidence="11">The sequence shown here is derived from an EMBL/GenBank/DDBJ whole genome shotgun (WGS) entry which is preliminary data.</text>
</comment>
<evidence type="ECO:0000256" key="5">
    <source>
        <dbReference type="ARBA" id="ARBA00022840"/>
    </source>
</evidence>
<dbReference type="InterPro" id="IPR036412">
    <property type="entry name" value="HAD-like_sf"/>
</dbReference>
<dbReference type="Pfam" id="PF00690">
    <property type="entry name" value="Cation_ATPase_N"/>
    <property type="match status" value="1"/>
</dbReference>
<dbReference type="PRINTS" id="PR00119">
    <property type="entry name" value="CATATPASE"/>
</dbReference>
<dbReference type="InterPro" id="IPR006068">
    <property type="entry name" value="ATPase_P-typ_cation-transptr_C"/>
</dbReference>
<feature type="transmembrane region" description="Helical" evidence="9">
    <location>
        <begin position="852"/>
        <end position="871"/>
    </location>
</feature>
<dbReference type="Gene3D" id="1.20.1110.10">
    <property type="entry name" value="Calcium-transporting ATPase, transmembrane domain"/>
    <property type="match status" value="1"/>
</dbReference>
<dbReference type="GO" id="GO:0016887">
    <property type="term" value="F:ATP hydrolysis activity"/>
    <property type="evidence" value="ECO:0007669"/>
    <property type="project" value="InterPro"/>
</dbReference>
<evidence type="ECO:0000256" key="9">
    <source>
        <dbReference type="SAM" id="Phobius"/>
    </source>
</evidence>
<dbReference type="Gene3D" id="3.40.50.1000">
    <property type="entry name" value="HAD superfamily/HAD-like"/>
    <property type="match status" value="1"/>
</dbReference>
<dbReference type="InterPro" id="IPR044492">
    <property type="entry name" value="P_typ_ATPase_HD_dom"/>
</dbReference>
<dbReference type="InterPro" id="IPR059000">
    <property type="entry name" value="ATPase_P-type_domA"/>
</dbReference>
<dbReference type="InterPro" id="IPR023299">
    <property type="entry name" value="ATPase_P-typ_cyto_dom_N"/>
</dbReference>
<dbReference type="Proteomes" id="UP000825933">
    <property type="component" value="Unassembled WGS sequence"/>
</dbReference>
<dbReference type="InterPro" id="IPR018303">
    <property type="entry name" value="ATPase_P-typ_P_site"/>
</dbReference>
<evidence type="ECO:0000256" key="2">
    <source>
        <dbReference type="ARBA" id="ARBA00022475"/>
    </source>
</evidence>
<name>A0A8T5UL67_9EURY</name>
<evidence type="ECO:0000256" key="1">
    <source>
        <dbReference type="ARBA" id="ARBA00004651"/>
    </source>
</evidence>
<feature type="transmembrane region" description="Helical" evidence="9">
    <location>
        <begin position="51"/>
        <end position="72"/>
    </location>
</feature>
<feature type="transmembrane region" description="Helical" evidence="9">
    <location>
        <begin position="765"/>
        <end position="791"/>
    </location>
</feature>
<dbReference type="Gene3D" id="2.70.150.10">
    <property type="entry name" value="Calcium-transporting ATPase, cytoplasmic transduction domain A"/>
    <property type="match status" value="1"/>
</dbReference>
<dbReference type="InterPro" id="IPR023298">
    <property type="entry name" value="ATPase_P-typ_TM_dom_sf"/>
</dbReference>
<dbReference type="NCBIfam" id="TIGR01494">
    <property type="entry name" value="ATPase_P-type"/>
    <property type="match status" value="2"/>
</dbReference>
<dbReference type="SMART" id="SM00831">
    <property type="entry name" value="Cation_ATPase_N"/>
    <property type="match status" value="1"/>
</dbReference>
<dbReference type="InterPro" id="IPR001757">
    <property type="entry name" value="P_typ_ATPase"/>
</dbReference>
<dbReference type="PRINTS" id="PR00121">
    <property type="entry name" value="NAKATPASE"/>
</dbReference>
<dbReference type="FunFam" id="3.40.50.1000:FF:000028">
    <property type="entry name" value="Calcium-transporting P-type ATPase, putative"/>
    <property type="match status" value="1"/>
</dbReference>
<evidence type="ECO:0000256" key="8">
    <source>
        <dbReference type="ARBA" id="ARBA00023136"/>
    </source>
</evidence>
<dbReference type="Pfam" id="PF00122">
    <property type="entry name" value="E1-E2_ATPase"/>
    <property type="match status" value="1"/>
</dbReference>
<dbReference type="GO" id="GO:0005524">
    <property type="term" value="F:ATP binding"/>
    <property type="evidence" value="ECO:0007669"/>
    <property type="project" value="UniProtKB-KW"/>
</dbReference>
<dbReference type="PANTHER" id="PTHR43294:SF21">
    <property type="entry name" value="CATION TRANSPORTING ATPASE"/>
    <property type="match status" value="1"/>
</dbReference>
<dbReference type="PANTHER" id="PTHR43294">
    <property type="entry name" value="SODIUM/POTASSIUM-TRANSPORTING ATPASE SUBUNIT ALPHA"/>
    <property type="match status" value="1"/>
</dbReference>
<dbReference type="EMBL" id="JAIOUQ010000002">
    <property type="protein sequence ID" value="MBZ2164628.1"/>
    <property type="molecule type" value="Genomic_DNA"/>
</dbReference>
<reference evidence="12" key="1">
    <citation type="journal article" date="2022" name="Microbiol. Resour. Announc.">
        <title>Draft Genome Sequence of a Methanogenic Archaeon from West Spitsbergen Permafrost.</title>
        <authorList>
            <person name="Trubitsyn V."/>
            <person name="Rivkina E."/>
            <person name="Shcherbakova V."/>
        </authorList>
    </citation>
    <scope>NUCLEOTIDE SEQUENCE [LARGE SCALE GENOMIC DNA]</scope>
    <source>
        <strain evidence="12">VT</strain>
    </source>
</reference>
<keyword evidence="4" id="KW-0547">Nucleotide-binding</keyword>
<dbReference type="AlphaFoldDB" id="A0A8T5UL67"/>
<dbReference type="InterPro" id="IPR008250">
    <property type="entry name" value="ATPase_P-typ_transduc_dom_A_sf"/>
</dbReference>
<keyword evidence="8 9" id="KW-0472">Membrane</keyword>
<organism evidence="11 12">
    <name type="scientific">Methanobacterium spitsbergense</name>
    <dbReference type="NCBI Taxonomy" id="2874285"/>
    <lineage>
        <taxon>Archaea</taxon>
        <taxon>Methanobacteriati</taxon>
        <taxon>Methanobacteriota</taxon>
        <taxon>Methanomada group</taxon>
        <taxon>Methanobacteria</taxon>
        <taxon>Methanobacteriales</taxon>
        <taxon>Methanobacteriaceae</taxon>
        <taxon>Methanobacterium</taxon>
    </lineage>
</organism>
<keyword evidence="3 9" id="KW-0812">Transmembrane</keyword>
<evidence type="ECO:0000256" key="6">
    <source>
        <dbReference type="ARBA" id="ARBA00022967"/>
    </source>
</evidence>
<dbReference type="Pfam" id="PF13246">
    <property type="entry name" value="Cation_ATPase"/>
    <property type="match status" value="1"/>
</dbReference>
<keyword evidence="2" id="KW-1003">Cell membrane</keyword>
<dbReference type="Gene3D" id="3.40.1110.10">
    <property type="entry name" value="Calcium-transporting ATPase, cytoplasmic domain N"/>
    <property type="match status" value="1"/>
</dbReference>
<evidence type="ECO:0000256" key="3">
    <source>
        <dbReference type="ARBA" id="ARBA00022692"/>
    </source>
</evidence>
<feature type="transmembrane region" description="Helical" evidence="9">
    <location>
        <begin position="883"/>
        <end position="902"/>
    </location>
</feature>
<evidence type="ECO:0000313" key="11">
    <source>
        <dbReference type="EMBL" id="MBZ2164628.1"/>
    </source>
</evidence>
<keyword evidence="6" id="KW-1278">Translocase</keyword>
<evidence type="ECO:0000256" key="4">
    <source>
        <dbReference type="ARBA" id="ARBA00022741"/>
    </source>
</evidence>
<dbReference type="PROSITE" id="PS00154">
    <property type="entry name" value="ATPASE_E1_E2"/>
    <property type="match status" value="1"/>
</dbReference>
<dbReference type="SFLD" id="SFLDF00027">
    <property type="entry name" value="p-type_atpase"/>
    <property type="match status" value="1"/>
</dbReference>
<dbReference type="InterPro" id="IPR050510">
    <property type="entry name" value="Cation_transp_ATPase_P-type"/>
</dbReference>
<dbReference type="SUPFAM" id="SSF81660">
    <property type="entry name" value="Metal cation-transporting ATPase, ATP-binding domain N"/>
    <property type="match status" value="1"/>
</dbReference>
<dbReference type="RefSeq" id="WP_223790309.1">
    <property type="nucleotide sequence ID" value="NZ_JAIOUQ010000002.1"/>
</dbReference>
<protein>
    <submittedName>
        <fullName evidence="11">Cation-transporting P-type ATPase</fullName>
    </submittedName>
</protein>
<evidence type="ECO:0000259" key="10">
    <source>
        <dbReference type="SMART" id="SM00831"/>
    </source>
</evidence>
<dbReference type="SFLD" id="SFLDG00002">
    <property type="entry name" value="C1.7:_P-type_atpase_like"/>
    <property type="match status" value="1"/>
</dbReference>